<dbReference type="InterPro" id="IPR001128">
    <property type="entry name" value="Cyt_P450"/>
</dbReference>
<evidence type="ECO:0000256" key="4">
    <source>
        <dbReference type="ARBA" id="ARBA00023033"/>
    </source>
</evidence>
<dbReference type="GO" id="GO:0006082">
    <property type="term" value="P:organic acid metabolic process"/>
    <property type="evidence" value="ECO:0007669"/>
    <property type="project" value="TreeGrafter"/>
</dbReference>
<dbReference type="GO" id="GO:0006805">
    <property type="term" value="P:xenobiotic metabolic process"/>
    <property type="evidence" value="ECO:0007669"/>
    <property type="project" value="TreeGrafter"/>
</dbReference>
<keyword evidence="5" id="KW-1185">Reference proteome</keyword>
<evidence type="ECO:0000313" key="6">
    <source>
        <dbReference type="WBParaSite" id="ACRNAN_scaffold6690.g20595.t1"/>
    </source>
</evidence>
<evidence type="ECO:0000256" key="1">
    <source>
        <dbReference type="ARBA" id="ARBA00010617"/>
    </source>
</evidence>
<dbReference type="PANTHER" id="PTHR24300:SF375">
    <property type="entry name" value="CYTOCHROME P450 FAMILY"/>
    <property type="match status" value="1"/>
</dbReference>
<dbReference type="GO" id="GO:0005506">
    <property type="term" value="F:iron ion binding"/>
    <property type="evidence" value="ECO:0007669"/>
    <property type="project" value="InterPro"/>
</dbReference>
<keyword evidence="2" id="KW-0479">Metal-binding</keyword>
<evidence type="ECO:0000313" key="5">
    <source>
        <dbReference type="Proteomes" id="UP000887540"/>
    </source>
</evidence>
<comment type="similarity">
    <text evidence="1">Belongs to the cytochrome P450 family.</text>
</comment>
<dbReference type="GO" id="GO:0020037">
    <property type="term" value="F:heme binding"/>
    <property type="evidence" value="ECO:0007669"/>
    <property type="project" value="InterPro"/>
</dbReference>
<dbReference type="WBParaSite" id="ACRNAN_scaffold6690.g20595.t1">
    <property type="protein sequence ID" value="ACRNAN_scaffold6690.g20595.t1"/>
    <property type="gene ID" value="ACRNAN_scaffold6690.g20595"/>
</dbReference>
<dbReference type="GO" id="GO:0016712">
    <property type="term" value="F:oxidoreductase activity, acting on paired donors, with incorporation or reduction of molecular oxygen, reduced flavin or flavoprotein as one donor, and incorporation of one atom of oxygen"/>
    <property type="evidence" value="ECO:0007669"/>
    <property type="project" value="TreeGrafter"/>
</dbReference>
<keyword evidence="4" id="KW-0560">Oxidoreductase</keyword>
<name>A0A914EAK5_9BILA</name>
<proteinExistence type="inferred from homology"/>
<dbReference type="InterPro" id="IPR050182">
    <property type="entry name" value="Cytochrome_P450_fam2"/>
</dbReference>
<organism evidence="5 6">
    <name type="scientific">Acrobeloides nanus</name>
    <dbReference type="NCBI Taxonomy" id="290746"/>
    <lineage>
        <taxon>Eukaryota</taxon>
        <taxon>Metazoa</taxon>
        <taxon>Ecdysozoa</taxon>
        <taxon>Nematoda</taxon>
        <taxon>Chromadorea</taxon>
        <taxon>Rhabditida</taxon>
        <taxon>Tylenchina</taxon>
        <taxon>Cephalobomorpha</taxon>
        <taxon>Cephaloboidea</taxon>
        <taxon>Cephalobidae</taxon>
        <taxon>Acrobeloides</taxon>
    </lineage>
</organism>
<dbReference type="Pfam" id="PF00067">
    <property type="entry name" value="p450"/>
    <property type="match status" value="1"/>
</dbReference>
<sequence>MAMVFDLWIAGQETTSNTLAWGVLYLMQEPEVQSQMQKELDTVIGSDRLITMDDRPKLNYIAAVVNVNIISSKPPNMKRKAGTTVSPQPFVCNMSKRY</sequence>
<dbReference type="AlphaFoldDB" id="A0A914EAK5"/>
<keyword evidence="4" id="KW-0503">Monooxygenase</keyword>
<keyword evidence="3" id="KW-0408">Iron</keyword>
<evidence type="ECO:0000256" key="3">
    <source>
        <dbReference type="ARBA" id="ARBA00023004"/>
    </source>
</evidence>
<dbReference type="Gene3D" id="1.10.630.10">
    <property type="entry name" value="Cytochrome P450"/>
    <property type="match status" value="1"/>
</dbReference>
<dbReference type="SUPFAM" id="SSF48264">
    <property type="entry name" value="Cytochrome P450"/>
    <property type="match status" value="1"/>
</dbReference>
<dbReference type="PANTHER" id="PTHR24300">
    <property type="entry name" value="CYTOCHROME P450 508A4-RELATED"/>
    <property type="match status" value="1"/>
</dbReference>
<dbReference type="Proteomes" id="UP000887540">
    <property type="component" value="Unplaced"/>
</dbReference>
<evidence type="ECO:0000256" key="2">
    <source>
        <dbReference type="ARBA" id="ARBA00022723"/>
    </source>
</evidence>
<dbReference type="InterPro" id="IPR036396">
    <property type="entry name" value="Cyt_P450_sf"/>
</dbReference>
<accession>A0A914EAK5</accession>
<protein>
    <submittedName>
        <fullName evidence="6">Cytochrome P450</fullName>
    </submittedName>
</protein>
<dbReference type="GO" id="GO:0005737">
    <property type="term" value="C:cytoplasm"/>
    <property type="evidence" value="ECO:0007669"/>
    <property type="project" value="TreeGrafter"/>
</dbReference>
<reference evidence="6" key="1">
    <citation type="submission" date="2022-11" db="UniProtKB">
        <authorList>
            <consortium name="WormBaseParasite"/>
        </authorList>
    </citation>
    <scope>IDENTIFICATION</scope>
</reference>